<reference evidence="6 8" key="1">
    <citation type="submission" date="2009-09" db="EMBL/GenBank/DDBJ databases">
        <authorList>
            <person name="Qin X."/>
            <person name="Bachman B."/>
            <person name="Battles P."/>
            <person name="Bell A."/>
            <person name="Bess C."/>
            <person name="Bickham C."/>
            <person name="Chaboub L."/>
            <person name="Chen D."/>
            <person name="Coyle M."/>
            <person name="Deiros D.R."/>
            <person name="Dinh H."/>
            <person name="Forbes L."/>
            <person name="Fowler G."/>
            <person name="Francisco L."/>
            <person name="Fu Q."/>
            <person name="Gubbala S."/>
            <person name="Hale W."/>
            <person name="Han Y."/>
            <person name="Hemphill L."/>
            <person name="Highlander S.K."/>
            <person name="Hirani K."/>
            <person name="Hogues M."/>
            <person name="Jackson L."/>
            <person name="Jakkamsetti A."/>
            <person name="Javaid M."/>
            <person name="Jiang H."/>
            <person name="Korchina V."/>
            <person name="Kovar C."/>
            <person name="Lara F."/>
            <person name="Lee S."/>
            <person name="Mata R."/>
            <person name="Mathew T."/>
            <person name="Moen C."/>
            <person name="Morales K."/>
            <person name="Munidasa M."/>
            <person name="Nazareth L."/>
            <person name="Ngo R."/>
            <person name="Nguyen L."/>
            <person name="Okwuonu G."/>
            <person name="Ongeri F."/>
            <person name="Patil S."/>
            <person name="Petrosino J."/>
            <person name="Pham C."/>
            <person name="Pham P."/>
            <person name="Pu L.-L."/>
            <person name="Puazo M."/>
            <person name="Raj R."/>
            <person name="Reid J."/>
            <person name="Rouhana J."/>
            <person name="Saada N."/>
            <person name="Shang Y."/>
            <person name="Simmons D."/>
            <person name="Thornton R."/>
            <person name="Warren J."/>
            <person name="Weissenberger G."/>
            <person name="Zhang J."/>
            <person name="Zhang L."/>
            <person name="Zhou C."/>
            <person name="Zhu D."/>
            <person name="Muzny D."/>
            <person name="Worley K."/>
            <person name="Gibbs R."/>
        </authorList>
    </citation>
    <scope>NUCLEOTIDE SEQUENCE [LARGE SCALE GENOMIC DNA]</scope>
    <source>
        <strain evidence="6 8">DSM 16041</strain>
    </source>
</reference>
<keyword evidence="9" id="KW-1185">Reference proteome</keyword>
<feature type="transmembrane region" description="Helical" evidence="4">
    <location>
        <begin position="50"/>
        <end position="83"/>
    </location>
</feature>
<dbReference type="Proteomes" id="UP000003675">
    <property type="component" value="Unassembled WGS sequence"/>
</dbReference>
<gene>
    <name evidence="7" type="ORF">FC31_GL000303</name>
    <name evidence="6" type="ORF">HMPREF0494_1276</name>
</gene>
<evidence type="ECO:0000313" key="6">
    <source>
        <dbReference type="EMBL" id="EEW53540.1"/>
    </source>
</evidence>
<keyword evidence="4" id="KW-0812">Transmembrane</keyword>
<dbReference type="InterPro" id="IPR016120">
    <property type="entry name" value="Sig_transdc_His_kin_SpoOB"/>
</dbReference>
<evidence type="ECO:0000256" key="1">
    <source>
        <dbReference type="ARBA" id="ARBA00022553"/>
    </source>
</evidence>
<dbReference type="Pfam" id="PF14501">
    <property type="entry name" value="HATPase_c_5"/>
    <property type="match status" value="1"/>
</dbReference>
<dbReference type="OrthoDB" id="2235311at2"/>
<feature type="transmembrane region" description="Helical" evidence="4">
    <location>
        <begin position="200"/>
        <end position="220"/>
    </location>
</feature>
<feature type="transmembrane region" description="Helical" evidence="4">
    <location>
        <begin position="130"/>
        <end position="151"/>
    </location>
</feature>
<dbReference type="GO" id="GO:0000155">
    <property type="term" value="F:phosphorelay sensor kinase activity"/>
    <property type="evidence" value="ECO:0007669"/>
    <property type="project" value="InterPro"/>
</dbReference>
<evidence type="ECO:0000313" key="7">
    <source>
        <dbReference type="EMBL" id="KRK59892.1"/>
    </source>
</evidence>
<evidence type="ECO:0000313" key="9">
    <source>
        <dbReference type="Proteomes" id="UP000051883"/>
    </source>
</evidence>
<dbReference type="PANTHER" id="PTHR40448">
    <property type="entry name" value="TWO-COMPONENT SENSOR HISTIDINE KINASE"/>
    <property type="match status" value="1"/>
</dbReference>
<keyword evidence="1" id="KW-0597">Phosphoprotein</keyword>
<organism evidence="6 8">
    <name type="scientific">Limosilactobacillus antri DSM 16041</name>
    <dbReference type="NCBI Taxonomy" id="525309"/>
    <lineage>
        <taxon>Bacteria</taxon>
        <taxon>Bacillati</taxon>
        <taxon>Bacillota</taxon>
        <taxon>Bacilli</taxon>
        <taxon>Lactobacillales</taxon>
        <taxon>Lactobacillaceae</taxon>
        <taxon>Limosilactobacillus</taxon>
    </lineage>
</organism>
<dbReference type="SUPFAM" id="SSF55874">
    <property type="entry name" value="ATPase domain of HSP90 chaperone/DNA topoisomerase II/histidine kinase"/>
    <property type="match status" value="1"/>
</dbReference>
<dbReference type="eggNOG" id="COG3290">
    <property type="taxonomic scope" value="Bacteria"/>
</dbReference>
<dbReference type="GO" id="GO:0042802">
    <property type="term" value="F:identical protein binding"/>
    <property type="evidence" value="ECO:0007669"/>
    <property type="project" value="TreeGrafter"/>
</dbReference>
<dbReference type="InterPro" id="IPR032834">
    <property type="entry name" value="NatK-like_C"/>
</dbReference>
<dbReference type="InterPro" id="IPR036890">
    <property type="entry name" value="HATPase_C_sf"/>
</dbReference>
<dbReference type="EMBL" id="AZDK01000011">
    <property type="protein sequence ID" value="KRK59892.1"/>
    <property type="molecule type" value="Genomic_DNA"/>
</dbReference>
<evidence type="ECO:0000256" key="2">
    <source>
        <dbReference type="ARBA" id="ARBA00022679"/>
    </source>
</evidence>
<evidence type="ECO:0000256" key="4">
    <source>
        <dbReference type="SAM" id="Phobius"/>
    </source>
</evidence>
<dbReference type="PATRIC" id="fig|525309.8.peg.312"/>
<sequence length="453" mass="51842">MQFFNIPALLPQFYPSMLYWFFSAIIFNLLYGSAYLLLFSRLSHIHFRWWYFIIAGFLYAFAISLVGNLLVIILMLIIIYYLIIHRRISFNIIGTQYIYASFILMITFGCVGSLITALYNVVVKVPDYNFVYYILGTPRIIASFLVAYGIIVATEKLFARYTDVVAIQYPILAWIINLLMLTFLFYMYRVNGGGHPAKLPVTIAVTVGYGVVALLAIKAFTNYYHYKALAVSLQDEVNNLQYYTSHIEEMYDELRHFRHDYKNILYSLTGSLENNDVTEAKKVLNQVITPSEKTVTQKESVLGQLKNVLNLDIKSLLYNKVLSALEDNLKVMVEISEPVKFTSTVAPLDLIRILSNLMDNAIKAAKQSKDQKVSVALFTKNHQQWIVIGNSTREKALNLQQLSNGHSNLESSHGLGLKNLQMILARYPQVQHEVSSNDYWLEQTIIIPQAINN</sequence>
<accession>C8P7I2</accession>
<keyword evidence="4" id="KW-1133">Transmembrane helix</keyword>
<dbReference type="RefSeq" id="WP_007124555.1">
    <property type="nucleotide sequence ID" value="NZ_AZDK01000011.1"/>
</dbReference>
<name>C8P7I2_9LACO</name>
<feature type="transmembrane region" description="Helical" evidence="4">
    <location>
        <begin position="17"/>
        <end position="38"/>
    </location>
</feature>
<reference evidence="7 9" key="2">
    <citation type="journal article" date="2015" name="Genome Announc.">
        <title>Expanding the biotechnology potential of lactobacilli through comparative genomics of 213 strains and associated genera.</title>
        <authorList>
            <person name="Sun Z."/>
            <person name="Harris H.M."/>
            <person name="McCann A."/>
            <person name="Guo C."/>
            <person name="Argimon S."/>
            <person name="Zhang W."/>
            <person name="Yang X."/>
            <person name="Jeffery I.B."/>
            <person name="Cooney J.C."/>
            <person name="Kagawa T.F."/>
            <person name="Liu W."/>
            <person name="Song Y."/>
            <person name="Salvetti E."/>
            <person name="Wrobel A."/>
            <person name="Rasinkangas P."/>
            <person name="Parkhill J."/>
            <person name="Rea M.C."/>
            <person name="O'Sullivan O."/>
            <person name="Ritari J."/>
            <person name="Douillard F.P."/>
            <person name="Paul Ross R."/>
            <person name="Yang R."/>
            <person name="Briner A.E."/>
            <person name="Felis G.E."/>
            <person name="de Vos W.M."/>
            <person name="Barrangou R."/>
            <person name="Klaenhammer T.R."/>
            <person name="Caufield P.W."/>
            <person name="Cui Y."/>
            <person name="Zhang H."/>
            <person name="O'Toole P.W."/>
        </authorList>
    </citation>
    <scope>NUCLEOTIDE SEQUENCE [LARGE SCALE GENOMIC DNA]</scope>
    <source>
        <strain evidence="7 9">DSM 16041</strain>
    </source>
</reference>
<proteinExistence type="predicted"/>
<dbReference type="STRING" id="525309.HMPREF0494_1276"/>
<keyword evidence="2" id="KW-0808">Transferase</keyword>
<dbReference type="SUPFAM" id="SSF55890">
    <property type="entry name" value="Sporulation response regulatory protein Spo0B"/>
    <property type="match status" value="1"/>
</dbReference>
<comment type="caution">
    <text evidence="6">The sequence shown here is derived from an EMBL/GenBank/DDBJ whole genome shotgun (WGS) entry which is preliminary data.</text>
</comment>
<dbReference type="Gene3D" id="3.30.565.10">
    <property type="entry name" value="Histidine kinase-like ATPase, C-terminal domain"/>
    <property type="match status" value="1"/>
</dbReference>
<dbReference type="Proteomes" id="UP000051883">
    <property type="component" value="Unassembled WGS sequence"/>
</dbReference>
<evidence type="ECO:0000256" key="3">
    <source>
        <dbReference type="ARBA" id="ARBA00022777"/>
    </source>
</evidence>
<keyword evidence="3" id="KW-0418">Kinase</keyword>
<protein>
    <recommendedName>
        <fullName evidence="5">Sensor histidine kinase NatK-like C-terminal domain-containing protein</fullName>
    </recommendedName>
</protein>
<evidence type="ECO:0000313" key="8">
    <source>
        <dbReference type="Proteomes" id="UP000003675"/>
    </source>
</evidence>
<dbReference type="HOGENOM" id="CLU_046138_4_0_9"/>
<dbReference type="EMBL" id="ACLL01000034">
    <property type="protein sequence ID" value="EEW53540.1"/>
    <property type="molecule type" value="Genomic_DNA"/>
</dbReference>
<evidence type="ECO:0000259" key="5">
    <source>
        <dbReference type="Pfam" id="PF14501"/>
    </source>
</evidence>
<dbReference type="PANTHER" id="PTHR40448:SF1">
    <property type="entry name" value="TWO-COMPONENT SENSOR HISTIDINE KINASE"/>
    <property type="match status" value="1"/>
</dbReference>
<feature type="transmembrane region" description="Helical" evidence="4">
    <location>
        <begin position="171"/>
        <end position="188"/>
    </location>
</feature>
<dbReference type="AlphaFoldDB" id="C8P7I2"/>
<keyword evidence="4" id="KW-0472">Membrane</keyword>
<feature type="domain" description="Sensor histidine kinase NatK-like C-terminal" evidence="5">
    <location>
        <begin position="347"/>
        <end position="448"/>
    </location>
</feature>
<feature type="transmembrane region" description="Helical" evidence="4">
    <location>
        <begin position="98"/>
        <end position="123"/>
    </location>
</feature>